<comment type="caution">
    <text evidence="1">The sequence shown here is derived from an EMBL/GenBank/DDBJ whole genome shotgun (WGS) entry which is preliminary data.</text>
</comment>
<name>A0AAD5TUK4_9FUNG</name>
<dbReference type="AlphaFoldDB" id="A0AAD5TUK4"/>
<accession>A0AAD5TUK4</accession>
<reference evidence="1" key="1">
    <citation type="submission" date="2020-05" db="EMBL/GenBank/DDBJ databases">
        <title>Phylogenomic resolution of chytrid fungi.</title>
        <authorList>
            <person name="Stajich J.E."/>
            <person name="Amses K."/>
            <person name="Simmons R."/>
            <person name="Seto K."/>
            <person name="Myers J."/>
            <person name="Bonds A."/>
            <person name="Quandt C.A."/>
            <person name="Barry K."/>
            <person name="Liu P."/>
            <person name="Grigoriev I."/>
            <person name="Longcore J.E."/>
            <person name="James T.Y."/>
        </authorList>
    </citation>
    <scope>NUCLEOTIDE SEQUENCE</scope>
    <source>
        <strain evidence="1">JEL0476</strain>
    </source>
</reference>
<evidence type="ECO:0000313" key="2">
    <source>
        <dbReference type="Proteomes" id="UP001211065"/>
    </source>
</evidence>
<sequence length="147" mass="15915">MITAESTIAAENKITAENAITAENKITAESTITAEITTTAETESTITAEITTTAESTTPIVRPPFTCPDCNRSDFESITALNCHIINPGKQHSGRKNPCNCPLKFLKPVGCSRTNDGFIYKMIFDCSKCKKRSICVPLPADRAMAVI</sequence>
<evidence type="ECO:0000313" key="1">
    <source>
        <dbReference type="EMBL" id="KAJ3206210.1"/>
    </source>
</evidence>
<dbReference type="Proteomes" id="UP001211065">
    <property type="component" value="Unassembled WGS sequence"/>
</dbReference>
<gene>
    <name evidence="1" type="ORF">HK099_000600</name>
</gene>
<keyword evidence="2" id="KW-1185">Reference proteome</keyword>
<proteinExistence type="predicted"/>
<dbReference type="EMBL" id="JADGJW010001140">
    <property type="protein sequence ID" value="KAJ3206210.1"/>
    <property type="molecule type" value="Genomic_DNA"/>
</dbReference>
<organism evidence="1 2">
    <name type="scientific">Clydaea vesicula</name>
    <dbReference type="NCBI Taxonomy" id="447962"/>
    <lineage>
        <taxon>Eukaryota</taxon>
        <taxon>Fungi</taxon>
        <taxon>Fungi incertae sedis</taxon>
        <taxon>Chytridiomycota</taxon>
        <taxon>Chytridiomycota incertae sedis</taxon>
        <taxon>Chytridiomycetes</taxon>
        <taxon>Lobulomycetales</taxon>
        <taxon>Lobulomycetaceae</taxon>
        <taxon>Clydaea</taxon>
    </lineage>
</organism>
<protein>
    <submittedName>
        <fullName evidence="1">Uncharacterized protein</fullName>
    </submittedName>
</protein>